<accession>A0A1G7NJF5</accession>
<dbReference type="STRING" id="1550231.SAMN05660662_3194"/>
<proteinExistence type="predicted"/>
<dbReference type="AlphaFoldDB" id="A0A1G7NJF5"/>
<evidence type="ECO:0000313" key="1">
    <source>
        <dbReference type="EMBL" id="SDF74096.1"/>
    </source>
</evidence>
<protein>
    <submittedName>
        <fullName evidence="1">Uncharacterized protein</fullName>
    </submittedName>
</protein>
<organism evidence="1 2">
    <name type="scientific">Blastococcus aurantiacus</name>
    <dbReference type="NCBI Taxonomy" id="1550231"/>
    <lineage>
        <taxon>Bacteria</taxon>
        <taxon>Bacillati</taxon>
        <taxon>Actinomycetota</taxon>
        <taxon>Actinomycetes</taxon>
        <taxon>Geodermatophilales</taxon>
        <taxon>Geodermatophilaceae</taxon>
        <taxon>Blastococcus</taxon>
    </lineage>
</organism>
<dbReference type="EMBL" id="FNBT01000006">
    <property type="protein sequence ID" value="SDF74096.1"/>
    <property type="molecule type" value="Genomic_DNA"/>
</dbReference>
<reference evidence="2" key="1">
    <citation type="submission" date="2016-10" db="EMBL/GenBank/DDBJ databases">
        <authorList>
            <person name="Varghese N."/>
            <person name="Submissions S."/>
        </authorList>
    </citation>
    <scope>NUCLEOTIDE SEQUENCE [LARGE SCALE GENOMIC DNA]</scope>
    <source>
        <strain evidence="2">DSM 44268</strain>
    </source>
</reference>
<keyword evidence="2" id="KW-1185">Reference proteome</keyword>
<dbReference type="OrthoDB" id="5198414at2"/>
<name>A0A1G7NJF5_9ACTN</name>
<dbReference type="Proteomes" id="UP000199406">
    <property type="component" value="Unassembled WGS sequence"/>
</dbReference>
<dbReference type="RefSeq" id="WP_091768814.1">
    <property type="nucleotide sequence ID" value="NZ_FNBT01000006.1"/>
</dbReference>
<evidence type="ECO:0000313" key="2">
    <source>
        <dbReference type="Proteomes" id="UP000199406"/>
    </source>
</evidence>
<gene>
    <name evidence="1" type="ORF">SAMN05660662_3194</name>
</gene>
<sequence>MAHPQPRAADVFVADFERRRGGRVLYGVRVLGAFVGSLFQGLVPLPAVHDVVVRRRDDGTEVARIPVENPDLPGDSLRFVQADLASHSPDEFVAEWSTRS</sequence>